<organism evidence="3 4">
    <name type="scientific">Zwartia hollandica</name>
    <dbReference type="NCBI Taxonomy" id="324606"/>
    <lineage>
        <taxon>Bacteria</taxon>
        <taxon>Pseudomonadati</taxon>
        <taxon>Pseudomonadota</taxon>
        <taxon>Betaproteobacteria</taxon>
        <taxon>Burkholderiales</taxon>
        <taxon>Alcaligenaceae</taxon>
        <taxon>Zwartia</taxon>
    </lineage>
</organism>
<keyword evidence="4" id="KW-1185">Reference proteome</keyword>
<protein>
    <submittedName>
        <fullName evidence="3">Glycosyltransferase family 9 protein</fullName>
    </submittedName>
</protein>
<evidence type="ECO:0000313" key="3">
    <source>
        <dbReference type="EMBL" id="MBZ1350639.1"/>
    </source>
</evidence>
<dbReference type="RefSeq" id="WP_259661057.1">
    <property type="nucleotide sequence ID" value="NZ_JAHXRI010000007.1"/>
</dbReference>
<dbReference type="EMBL" id="JAHXRI010000007">
    <property type="protein sequence ID" value="MBZ1350639.1"/>
    <property type="molecule type" value="Genomic_DNA"/>
</dbReference>
<proteinExistence type="predicted"/>
<dbReference type="Pfam" id="PF01075">
    <property type="entry name" value="Glyco_transf_9"/>
    <property type="match status" value="1"/>
</dbReference>
<dbReference type="InterPro" id="IPR002201">
    <property type="entry name" value="Glyco_trans_9"/>
</dbReference>
<dbReference type="GO" id="GO:0009244">
    <property type="term" value="P:lipopolysaccharide core region biosynthetic process"/>
    <property type="evidence" value="ECO:0007669"/>
    <property type="project" value="TreeGrafter"/>
</dbReference>
<keyword evidence="1" id="KW-0328">Glycosyltransferase</keyword>
<dbReference type="SUPFAM" id="SSF53756">
    <property type="entry name" value="UDP-Glycosyltransferase/glycogen phosphorylase"/>
    <property type="match status" value="1"/>
</dbReference>
<evidence type="ECO:0000313" key="4">
    <source>
        <dbReference type="Proteomes" id="UP000739565"/>
    </source>
</evidence>
<name>A0A953NBI9_9BURK</name>
<dbReference type="PANTHER" id="PTHR30160">
    <property type="entry name" value="TETRAACYLDISACCHARIDE 4'-KINASE-RELATED"/>
    <property type="match status" value="1"/>
</dbReference>
<dbReference type="InterPro" id="IPR051199">
    <property type="entry name" value="LPS_LOS_Heptosyltrfase"/>
</dbReference>
<comment type="caution">
    <text evidence="3">The sequence shown here is derived from an EMBL/GenBank/DDBJ whole genome shotgun (WGS) entry which is preliminary data.</text>
</comment>
<dbReference type="GO" id="GO:0008713">
    <property type="term" value="F:ADP-heptose-lipopolysaccharide heptosyltransferase activity"/>
    <property type="evidence" value="ECO:0007669"/>
    <property type="project" value="TreeGrafter"/>
</dbReference>
<evidence type="ECO:0000256" key="1">
    <source>
        <dbReference type="ARBA" id="ARBA00022676"/>
    </source>
</evidence>
<gene>
    <name evidence="3" type="ORF">KZZ10_08280</name>
</gene>
<dbReference type="Proteomes" id="UP000739565">
    <property type="component" value="Unassembled WGS sequence"/>
</dbReference>
<keyword evidence="2" id="KW-0808">Transferase</keyword>
<dbReference type="GO" id="GO:0005829">
    <property type="term" value="C:cytosol"/>
    <property type="evidence" value="ECO:0007669"/>
    <property type="project" value="TreeGrafter"/>
</dbReference>
<sequence length="327" mass="35364">MNANASNPRPEPVLIRLPNWVGDVCMVLPALELLDQHRVPYALCGRPWVRSLLGGKAMAGFIPMTDSVLGNLRSVKLFLSQHPNYKRGLLLPDSLSSALSFRLAGLKCAGWRDDGRSLLLRWGFKKPASTGHAVESWLDLTRRAMSAWGIESTTSAPASRLRLPIAKHHEQAAQAALQEVGLTAGDFVLIAPTATGRHKGQAKVWPHFDALTRVLQNNKIKVAMCPPDEEVDSAFRTTPTATQIRPLELGAFCALTRHAKLVICNDSGVSHLCAAAGAKQLTLFGVTDPARTGPWNPDAVLIGSNNGWPALAETIARVQQMLSVTKA</sequence>
<evidence type="ECO:0000256" key="2">
    <source>
        <dbReference type="ARBA" id="ARBA00022679"/>
    </source>
</evidence>
<reference evidence="3" key="1">
    <citation type="submission" date="2021-07" db="EMBL/GenBank/DDBJ databases">
        <title>New genus and species of the family Alcaligenaceae.</title>
        <authorList>
            <person name="Hahn M.W."/>
        </authorList>
    </citation>
    <scope>NUCLEOTIDE SEQUENCE</scope>
    <source>
        <strain evidence="3">LF4-65</strain>
    </source>
</reference>
<accession>A0A953NBI9</accession>
<dbReference type="Gene3D" id="3.40.50.2000">
    <property type="entry name" value="Glycogen Phosphorylase B"/>
    <property type="match status" value="2"/>
</dbReference>
<dbReference type="AlphaFoldDB" id="A0A953NBI9"/>